<dbReference type="InterPro" id="IPR002498">
    <property type="entry name" value="PInositol-4-P-4/5-kinase_core"/>
</dbReference>
<dbReference type="EMBL" id="AFBI03000127">
    <property type="protein sequence ID" value="EJW01644.1"/>
    <property type="molecule type" value="Genomic_DNA"/>
</dbReference>
<dbReference type="Gene3D" id="3.30.800.10">
    <property type="entry name" value="Phosphatidylinositol Phosphate Kinase II Beta"/>
    <property type="match status" value="1"/>
</dbReference>
<dbReference type="InterPro" id="IPR027483">
    <property type="entry name" value="PInositol-4-P-4/5-kinase_C_sf"/>
</dbReference>
<dbReference type="PANTHER" id="PTHR23086:SF8">
    <property type="entry name" value="PHOSPHATIDYLINOSITOL 5-PHOSPHATE 4-KINASE, ISOFORM A"/>
    <property type="match status" value="1"/>
</dbReference>
<comment type="caution">
    <text evidence="3">The sequence shown here is derived from an EMBL/GenBank/DDBJ whole genome shotgun (WGS) entry which is preliminary data.</text>
</comment>
<feature type="domain" description="PIPK" evidence="2">
    <location>
        <begin position="1"/>
        <end position="363"/>
    </location>
</feature>
<keyword evidence="4" id="KW-1185">Reference proteome</keyword>
<dbReference type="AlphaFoldDB" id="J9D238"/>
<dbReference type="HOGENOM" id="CLU_045584_0_0_1"/>
<dbReference type="SMART" id="SM00330">
    <property type="entry name" value="PIPKc"/>
    <property type="match status" value="1"/>
</dbReference>
<evidence type="ECO:0000259" key="2">
    <source>
        <dbReference type="PROSITE" id="PS51455"/>
    </source>
</evidence>
<organism evidence="3 4">
    <name type="scientific">Edhazardia aedis (strain USNM 41457)</name>
    <name type="common">Microsporidian parasite</name>
    <dbReference type="NCBI Taxonomy" id="1003232"/>
    <lineage>
        <taxon>Eukaryota</taxon>
        <taxon>Fungi</taxon>
        <taxon>Fungi incertae sedis</taxon>
        <taxon>Microsporidia</taxon>
        <taxon>Edhazardia</taxon>
    </lineage>
</organism>
<reference evidence="4" key="2">
    <citation type="submission" date="2015-07" db="EMBL/GenBank/DDBJ databases">
        <title>Contrasting host-pathogen interactions and genome evolution in two generalist and specialist microsporidian pathogens of mosquitoes.</title>
        <authorList>
            <consortium name="The Broad Institute Genomics Platform"/>
            <consortium name="The Broad Institute Genome Sequencing Center for Infectious Disease"/>
            <person name="Cuomo C.A."/>
            <person name="Sanscrainte N.D."/>
            <person name="Goldberg J.M."/>
            <person name="Heiman D."/>
            <person name="Young S."/>
            <person name="Zeng Q."/>
            <person name="Becnel J.J."/>
            <person name="Birren B.W."/>
        </authorList>
    </citation>
    <scope>NUCLEOTIDE SEQUENCE [LARGE SCALE GENOMIC DNA]</scope>
    <source>
        <strain evidence="4">USNM 41457</strain>
    </source>
</reference>
<dbReference type="CDD" id="cd00139">
    <property type="entry name" value="PIPKc"/>
    <property type="match status" value="1"/>
</dbReference>
<dbReference type="GO" id="GO:0005524">
    <property type="term" value="F:ATP binding"/>
    <property type="evidence" value="ECO:0007669"/>
    <property type="project" value="UniProtKB-UniRule"/>
</dbReference>
<dbReference type="GO" id="GO:0016308">
    <property type="term" value="F:1-phosphatidylinositol-4-phosphate 5-kinase activity"/>
    <property type="evidence" value="ECO:0007669"/>
    <property type="project" value="TreeGrafter"/>
</dbReference>
<dbReference type="PANTHER" id="PTHR23086">
    <property type="entry name" value="PHOSPHATIDYLINOSITOL-4-PHOSPHATE 5-KINASE"/>
    <property type="match status" value="1"/>
</dbReference>
<dbReference type="InParanoid" id="J9D238"/>
<dbReference type="VEuPathDB" id="MicrosporidiaDB:EDEG_03811"/>
<name>J9D238_EDHAE</name>
<dbReference type="PROSITE" id="PS51455">
    <property type="entry name" value="PIPK"/>
    <property type="match status" value="1"/>
</dbReference>
<dbReference type="Proteomes" id="UP000003163">
    <property type="component" value="Unassembled WGS sequence"/>
</dbReference>
<proteinExistence type="predicted"/>
<dbReference type="SUPFAM" id="SSF56104">
    <property type="entry name" value="SAICAR synthase-like"/>
    <property type="match status" value="1"/>
</dbReference>
<reference evidence="3 4" key="1">
    <citation type="submission" date="2011-08" db="EMBL/GenBank/DDBJ databases">
        <authorList>
            <person name="Liu Z.J."/>
            <person name="Shi F.L."/>
            <person name="Lu J.Q."/>
            <person name="Li M."/>
            <person name="Wang Z.L."/>
        </authorList>
    </citation>
    <scope>NUCLEOTIDE SEQUENCE [LARGE SCALE GENOMIC DNA]</scope>
    <source>
        <strain evidence="3 4">USNM 41457</strain>
    </source>
</reference>
<evidence type="ECO:0000313" key="3">
    <source>
        <dbReference type="EMBL" id="EJW01644.1"/>
    </source>
</evidence>
<dbReference type="GO" id="GO:0005886">
    <property type="term" value="C:plasma membrane"/>
    <property type="evidence" value="ECO:0007669"/>
    <property type="project" value="TreeGrafter"/>
</dbReference>
<keyword evidence="1" id="KW-0418">Kinase</keyword>
<keyword evidence="1" id="KW-0808">Transferase</keyword>
<dbReference type="Gene3D" id="3.30.810.10">
    <property type="entry name" value="2-Layer Sandwich"/>
    <property type="match status" value="1"/>
</dbReference>
<sequence length="378" mass="44322">MEVEQKVHFIIQSIIKGLRGSICTNLPNFSCTVNNKLDSNNKVIIVKSYDNSKFNALRNQIGLSREHLLDSFQKTYTVKSSLGEVDLNRLMFFTSDFCFVVKTIKKREKDFLVNLLDEYTNYIAENQNKTLLPLIFGLYRIKFSSTNVKYIIIMNNLFFSSWLSNKKTYLHEIFDIKGSTYRKMLKENAIECKDIDWINQSRKIAITDNNRNEIILQIEKDTKFLMDHCILDYSLVIGIQEINYDHFDRNIRSLFKTYVDENGSFKELISTKDSLNEFRTEEIIKHYSSDNVLNKSKNSLILSDQNNAKSQNAFYIGIVDILTNWTFLKSMESFIGTLCCQNISCKNPYEYRKRLLKMVKTHIFNQDNIEISDSDDVY</sequence>
<dbReference type="InterPro" id="IPR023610">
    <property type="entry name" value="PInositol-4/5-P-5/4-kinase"/>
</dbReference>
<dbReference type="STRING" id="1003232.J9D238"/>
<keyword evidence="1" id="KW-0067">ATP-binding</keyword>
<dbReference type="OMA" id="NSNMKER"/>
<accession>J9D238</accession>
<dbReference type="InterPro" id="IPR027484">
    <property type="entry name" value="PInositol-4-P-5-kinase_N"/>
</dbReference>
<dbReference type="GO" id="GO:0046854">
    <property type="term" value="P:phosphatidylinositol phosphate biosynthetic process"/>
    <property type="evidence" value="ECO:0007669"/>
    <property type="project" value="TreeGrafter"/>
</dbReference>
<evidence type="ECO:0000256" key="1">
    <source>
        <dbReference type="PROSITE-ProRule" id="PRU00781"/>
    </source>
</evidence>
<dbReference type="OrthoDB" id="20783at2759"/>
<dbReference type="Pfam" id="PF01504">
    <property type="entry name" value="PIP5K"/>
    <property type="match status" value="1"/>
</dbReference>
<evidence type="ECO:0000313" key="4">
    <source>
        <dbReference type="Proteomes" id="UP000003163"/>
    </source>
</evidence>
<keyword evidence="1" id="KW-0547">Nucleotide-binding</keyword>
<protein>
    <recommendedName>
        <fullName evidence="2">PIPK domain-containing protein</fullName>
    </recommendedName>
</protein>
<gene>
    <name evidence="3" type="ORF">EDEG_03811</name>
</gene>